<sequence length="1057" mass="113844">MNRFFVDRPVFAAVISIIIVLAGLIAMRILPVAQYPELTPPQVVVSATYPGASAETVTQTVAAPLEQQINGVENMLYMQSSSLGSGTMQLTVTFALGTDPDQATINVNNRVQRATSSLPQEVQRLGVTVDKRSSTILGMVAMFSTTDRYDRTYVGNYALLNVIDDLKRLTGVGDVQLLGNIDYSMRVWLRPDKLAQYNLTPTDVQTAIQEQNAQFAAGRFGDQPDPQAGPFTYTATTQGRLPDASAFENIILRSDKNAATLRLKDVARVELGTESYLVDSALNGTPAVPIAIYLQPGANALNTMELIQSRMAELKTSFPEGIDYSVPFDTTKFIKVSVEEVIHTFIEAIILVVLVVFIFLQNWRATLIPVIAVPISIIGTFAGMYVLGFSINLLTLFGLVLAIGIVVDDAIVVLENVERIMTTEKLPPREAAIKAMSEVTGPVIAIVLVLCAVFIPVAFMGGLVGEMYKQFAVTIAISVTISGIVALTLTPALCALILKPGHHEPMLPFRIFNRFFDSLTRGYTNGVRFFLKRAAIGLLIFAGLLGGTYYLFEKVPGSLLPDEDQGFLFSVAILPPAASLERTSAVLHEASENIRKHPAVESVFEVSGFDLLSGGLKTSAGTMFIMLKDWKERTTPDLDARNLPGAIMGMNAGIQDGLVLAFNPPPIMGLSTTGGFELYVQDRTGGGVESLTNATKLLTDAAAKRPELTGVRTTFDPNVPQYDIQLDREKAKAMGVPINSVFTAMQATFGSVYVNDFTLYGRNYQVNLQSEAEFRRDPSDLKHVFVRADSGSMIPLSALVTVKRVVGPDQLERFNAFNAAKVTGNPAPGYTSGDSIKAMQEVAAEVLPQGYQIAWTGSAYQEVTTSGSGSQAMIFGLLMVFLILAAQYERWSLPLAVITAVPFAIFGALLATDLRGLTNDVYFQIGLVTLIGLAAKNAILIVEFAVLQREEGKSAIEAAAEAARLRFRPIVMTSLAFILGVVPLAISSGAGSASRHSIGTGVIGGMLAATFIATFFIPMFYSLIARKPPKKRPDDVAGAPAPVQQQAAHGDESGATH</sequence>
<evidence type="ECO:0000256" key="7">
    <source>
        <dbReference type="ARBA" id="ARBA00022989"/>
    </source>
</evidence>
<gene>
    <name evidence="11" type="primary">bepE</name>
    <name evidence="11" type="ORF">CEV34_1890</name>
</gene>
<feature type="transmembrane region" description="Helical" evidence="9">
    <location>
        <begin position="341"/>
        <end position="360"/>
    </location>
</feature>
<evidence type="ECO:0000256" key="5">
    <source>
        <dbReference type="ARBA" id="ARBA00022519"/>
    </source>
</evidence>
<dbReference type="FunFam" id="3.30.70.1430:FF:000001">
    <property type="entry name" value="Efflux pump membrane transporter"/>
    <property type="match status" value="1"/>
</dbReference>
<evidence type="ECO:0000256" key="10">
    <source>
        <dbReference type="SAM" id="MobiDB-lite"/>
    </source>
</evidence>
<protein>
    <recommendedName>
        <fullName evidence="9">Efflux pump membrane transporter</fullName>
    </recommendedName>
</protein>
<feature type="transmembrane region" description="Helical" evidence="9">
    <location>
        <begin position="923"/>
        <end position="946"/>
    </location>
</feature>
<feature type="compositionally biased region" description="Low complexity" evidence="10">
    <location>
        <begin position="1036"/>
        <end position="1048"/>
    </location>
</feature>
<dbReference type="Gene3D" id="1.20.1640.10">
    <property type="entry name" value="Multidrug efflux transporter AcrB transmembrane domain"/>
    <property type="match status" value="2"/>
</dbReference>
<dbReference type="SUPFAM" id="SSF82714">
    <property type="entry name" value="Multidrug efflux transporter AcrB TolC docking domain, DN and DC subdomains"/>
    <property type="match status" value="2"/>
</dbReference>
<keyword evidence="5 9" id="KW-0997">Cell inner membrane</keyword>
<feature type="transmembrane region" description="Helical" evidence="9">
    <location>
        <begin position="367"/>
        <end position="387"/>
    </location>
</feature>
<dbReference type="InterPro" id="IPR001036">
    <property type="entry name" value="Acrflvin-R"/>
</dbReference>
<feature type="transmembrane region" description="Helical" evidence="9">
    <location>
        <begin position="998"/>
        <end position="1024"/>
    </location>
</feature>
<keyword evidence="6 9" id="KW-0812">Transmembrane</keyword>
<dbReference type="Gene3D" id="3.30.70.1430">
    <property type="entry name" value="Multidrug efflux transporter AcrB pore domain"/>
    <property type="match status" value="2"/>
</dbReference>
<dbReference type="PRINTS" id="PR00702">
    <property type="entry name" value="ACRIFLAVINRP"/>
</dbReference>
<dbReference type="STRING" id="419475.A8A54_01200"/>
<dbReference type="GO" id="GO:0015562">
    <property type="term" value="F:efflux transmembrane transporter activity"/>
    <property type="evidence" value="ECO:0007669"/>
    <property type="project" value="InterPro"/>
</dbReference>
<evidence type="ECO:0000256" key="6">
    <source>
        <dbReference type="ARBA" id="ARBA00022692"/>
    </source>
</evidence>
<dbReference type="GO" id="GO:0005886">
    <property type="term" value="C:plasma membrane"/>
    <property type="evidence" value="ECO:0007669"/>
    <property type="project" value="UniProtKB-SubCell"/>
</dbReference>
<reference evidence="11 12" key="1">
    <citation type="submission" date="2017-07" db="EMBL/GenBank/DDBJ databases">
        <title>Phylogenetic study on the rhizospheric bacterium Ochrobactrum sp. A44.</title>
        <authorList>
            <person name="Krzyzanowska D.M."/>
            <person name="Ossowicki A."/>
            <person name="Rajewska M."/>
            <person name="Maciag T."/>
            <person name="Kaczynski Z."/>
            <person name="Czerwicka M."/>
            <person name="Jafra S."/>
        </authorList>
    </citation>
    <scope>NUCLEOTIDE SEQUENCE [LARGE SCALE GENOMIC DNA]</scope>
    <source>
        <strain evidence="11 12">CCUG 30717</strain>
    </source>
</reference>
<feature type="transmembrane region" description="Helical" evidence="9">
    <location>
        <begin position="12"/>
        <end position="30"/>
    </location>
</feature>
<organism evidence="11 12">
    <name type="scientific">Brucella pseudogrignonensis</name>
    <dbReference type="NCBI Taxonomy" id="419475"/>
    <lineage>
        <taxon>Bacteria</taxon>
        <taxon>Pseudomonadati</taxon>
        <taxon>Pseudomonadota</taxon>
        <taxon>Alphaproteobacteria</taxon>
        <taxon>Hyphomicrobiales</taxon>
        <taxon>Brucellaceae</taxon>
        <taxon>Brucella/Ochrobactrum group</taxon>
        <taxon>Brucella</taxon>
    </lineage>
</organism>
<dbReference type="SUPFAM" id="SSF82866">
    <property type="entry name" value="Multidrug efflux transporter AcrB transmembrane domain"/>
    <property type="match status" value="2"/>
</dbReference>
<feature type="region of interest" description="Disordered" evidence="10">
    <location>
        <begin position="1030"/>
        <end position="1057"/>
    </location>
</feature>
<evidence type="ECO:0000256" key="9">
    <source>
        <dbReference type="RuleBase" id="RU364070"/>
    </source>
</evidence>
<feature type="transmembrane region" description="Helical" evidence="9">
    <location>
        <begin position="893"/>
        <end position="911"/>
    </location>
</feature>
<evidence type="ECO:0000256" key="8">
    <source>
        <dbReference type="ARBA" id="ARBA00023136"/>
    </source>
</evidence>
<keyword evidence="12" id="KW-1185">Reference proteome</keyword>
<comment type="caution">
    <text evidence="11">The sequence shown here is derived from an EMBL/GenBank/DDBJ whole genome shotgun (WGS) entry which is preliminary data.</text>
</comment>
<keyword evidence="4" id="KW-1003">Cell membrane</keyword>
<feature type="transmembrane region" description="Helical" evidence="9">
    <location>
        <begin position="868"/>
        <end position="886"/>
    </location>
</feature>
<dbReference type="Proteomes" id="UP000216188">
    <property type="component" value="Unassembled WGS sequence"/>
</dbReference>
<dbReference type="Gene3D" id="3.30.70.1440">
    <property type="entry name" value="Multidrug efflux transporter AcrB pore domain"/>
    <property type="match status" value="1"/>
</dbReference>
<evidence type="ECO:0000256" key="3">
    <source>
        <dbReference type="ARBA" id="ARBA00022448"/>
    </source>
</evidence>
<keyword evidence="8 9" id="KW-0472">Membrane</keyword>
<dbReference type="GO" id="GO:0009636">
    <property type="term" value="P:response to toxic substance"/>
    <property type="evidence" value="ECO:0007669"/>
    <property type="project" value="UniProtKB-ARBA"/>
</dbReference>
<dbReference type="Gene3D" id="3.30.70.1320">
    <property type="entry name" value="Multidrug efflux transporter AcrB pore domain like"/>
    <property type="match status" value="1"/>
</dbReference>
<accession>A0A256GLA8</accession>
<evidence type="ECO:0000313" key="11">
    <source>
        <dbReference type="EMBL" id="OYR27636.1"/>
    </source>
</evidence>
<feature type="transmembrane region" description="Helical" evidence="9">
    <location>
        <begin position="435"/>
        <end position="459"/>
    </location>
</feature>
<dbReference type="Gene3D" id="3.30.2090.10">
    <property type="entry name" value="Multidrug efflux transporter AcrB TolC docking domain, DN and DC subdomains"/>
    <property type="match status" value="2"/>
</dbReference>
<dbReference type="NCBIfam" id="TIGR00915">
    <property type="entry name" value="2A0602"/>
    <property type="match status" value="1"/>
</dbReference>
<comment type="subcellular location">
    <subcellularLocation>
        <location evidence="1 9">Cell inner membrane</location>
        <topology evidence="1 9">Multi-pass membrane protein</topology>
    </subcellularLocation>
</comment>
<dbReference type="InterPro" id="IPR004764">
    <property type="entry name" value="MdtF-like"/>
</dbReference>
<dbReference type="FunFam" id="1.20.1640.10:FF:000001">
    <property type="entry name" value="Efflux pump membrane transporter"/>
    <property type="match status" value="1"/>
</dbReference>
<feature type="transmembrane region" description="Helical" evidence="9">
    <location>
        <begin position="393"/>
        <end position="414"/>
    </location>
</feature>
<keyword evidence="3 9" id="KW-0813">Transport</keyword>
<feature type="transmembrane region" description="Helical" evidence="9">
    <location>
        <begin position="534"/>
        <end position="552"/>
    </location>
</feature>
<dbReference type="InterPro" id="IPR027463">
    <property type="entry name" value="AcrB_DN_DC_subdom"/>
</dbReference>
<dbReference type="PANTHER" id="PTHR32063">
    <property type="match status" value="1"/>
</dbReference>
<dbReference type="PANTHER" id="PTHR32063:SF13">
    <property type="entry name" value="MULTIDRUG EFFLUX PUMP SUBUNIT ACRB-RELATED"/>
    <property type="match status" value="1"/>
</dbReference>
<comment type="similarity">
    <text evidence="2 9">Belongs to the resistance-nodulation-cell division (RND) (TC 2.A.6) family.</text>
</comment>
<dbReference type="RefSeq" id="WP_007873494.1">
    <property type="nucleotide sequence ID" value="NZ_CAXURC020000001.1"/>
</dbReference>
<evidence type="ECO:0000256" key="4">
    <source>
        <dbReference type="ARBA" id="ARBA00022475"/>
    </source>
</evidence>
<dbReference type="EMBL" id="NNRM01000017">
    <property type="protein sequence ID" value="OYR27636.1"/>
    <property type="molecule type" value="Genomic_DNA"/>
</dbReference>
<dbReference type="GO" id="GO:0042910">
    <property type="term" value="F:xenobiotic transmembrane transporter activity"/>
    <property type="evidence" value="ECO:0007669"/>
    <property type="project" value="TreeGrafter"/>
</dbReference>
<dbReference type="Pfam" id="PF00873">
    <property type="entry name" value="ACR_tran"/>
    <property type="match status" value="1"/>
</dbReference>
<keyword evidence="7 9" id="KW-1133">Transmembrane helix</keyword>
<name>A0A256GLA8_9HYPH</name>
<evidence type="ECO:0000313" key="12">
    <source>
        <dbReference type="Proteomes" id="UP000216188"/>
    </source>
</evidence>
<evidence type="ECO:0000256" key="2">
    <source>
        <dbReference type="ARBA" id="ARBA00010942"/>
    </source>
</evidence>
<dbReference type="SUPFAM" id="SSF82693">
    <property type="entry name" value="Multidrug efflux transporter AcrB pore domain, PN1, PN2, PC1 and PC2 subdomains"/>
    <property type="match status" value="3"/>
</dbReference>
<evidence type="ECO:0000256" key="1">
    <source>
        <dbReference type="ARBA" id="ARBA00004429"/>
    </source>
</evidence>
<feature type="transmembrane region" description="Helical" evidence="9">
    <location>
        <begin position="967"/>
        <end position="986"/>
    </location>
</feature>
<feature type="transmembrane region" description="Helical" evidence="9">
    <location>
        <begin position="471"/>
        <end position="498"/>
    </location>
</feature>
<dbReference type="NCBIfam" id="NF000282">
    <property type="entry name" value="RND_permease_1"/>
    <property type="match status" value="1"/>
</dbReference>
<proteinExistence type="inferred from homology"/>
<dbReference type="AlphaFoldDB" id="A0A256GLA8"/>